<organism evidence="4 5">
    <name type="scientific">Piscirickettsia litoralis</name>
    <dbReference type="NCBI Taxonomy" id="1891921"/>
    <lineage>
        <taxon>Bacteria</taxon>
        <taxon>Pseudomonadati</taxon>
        <taxon>Pseudomonadota</taxon>
        <taxon>Gammaproteobacteria</taxon>
        <taxon>Thiotrichales</taxon>
        <taxon>Piscirickettsiaceae</taxon>
        <taxon>Piscirickettsia</taxon>
    </lineage>
</organism>
<protein>
    <recommendedName>
        <fullName evidence="3">Response regulatory domain-containing protein</fullName>
    </recommendedName>
</protein>
<dbReference type="PROSITE" id="PS50110">
    <property type="entry name" value="RESPONSE_REGULATORY"/>
    <property type="match status" value="1"/>
</dbReference>
<dbReference type="Pfam" id="PF00072">
    <property type="entry name" value="Response_reg"/>
    <property type="match status" value="1"/>
</dbReference>
<keyword evidence="1 2" id="KW-0597">Phosphoprotein</keyword>
<proteinExistence type="predicted"/>
<dbReference type="InterPro" id="IPR050595">
    <property type="entry name" value="Bact_response_regulator"/>
</dbReference>
<dbReference type="RefSeq" id="WP_069312661.1">
    <property type="nucleotide sequence ID" value="NZ_MDTU01000001.1"/>
</dbReference>
<dbReference type="SUPFAM" id="SSF52172">
    <property type="entry name" value="CheY-like"/>
    <property type="match status" value="1"/>
</dbReference>
<evidence type="ECO:0000256" key="2">
    <source>
        <dbReference type="PROSITE-ProRule" id="PRU00169"/>
    </source>
</evidence>
<gene>
    <name evidence="4" type="ORF">BGC07_07930</name>
</gene>
<keyword evidence="5" id="KW-1185">Reference proteome</keyword>
<dbReference type="Gene3D" id="3.40.50.2300">
    <property type="match status" value="1"/>
</dbReference>
<name>A0ABX3A2K2_9GAMM</name>
<feature type="modified residue" description="4-aspartylphosphate" evidence="2">
    <location>
        <position position="116"/>
    </location>
</feature>
<sequence length="322" mass="37019">MKKSNQNFPCYYHPTQVLFVDDSPGFLAAMELSYGHKLDTVQERNPLNALDLINSQSSACSALSYLASKDQAVLIDDDSDQIEDAAKFQLQLNLRELPSFLQQQNMNRPVAVVVVDYDMPEMNGLDFVRAIKNNRIKKIMLTAKADQDIAIEAFNDGLIDQFIYKTDRRLQEKLFSVIQELTNVYFDDLSENIRNIVKLDNSTCNLLQDKKYINQLNMVKEQLGTFCYHLYDQHGSYQFLDAKGQKTIVLVENKEGFLEKLALLESIEAPGELIDAVKSRKKLLFIERESCYHRPAEEWDKYLHDAIAISEEHYCAIIPCQP</sequence>
<dbReference type="PANTHER" id="PTHR44591:SF3">
    <property type="entry name" value="RESPONSE REGULATORY DOMAIN-CONTAINING PROTEIN"/>
    <property type="match status" value="1"/>
</dbReference>
<dbReference type="PANTHER" id="PTHR44591">
    <property type="entry name" value="STRESS RESPONSE REGULATOR PROTEIN 1"/>
    <property type="match status" value="1"/>
</dbReference>
<feature type="domain" description="Response regulatory" evidence="3">
    <location>
        <begin position="16"/>
        <end position="180"/>
    </location>
</feature>
<evidence type="ECO:0000313" key="5">
    <source>
        <dbReference type="Proteomes" id="UP000094329"/>
    </source>
</evidence>
<comment type="caution">
    <text evidence="4">The sequence shown here is derived from an EMBL/GenBank/DDBJ whole genome shotgun (WGS) entry which is preliminary data.</text>
</comment>
<evidence type="ECO:0000313" key="4">
    <source>
        <dbReference type="EMBL" id="ODN42864.1"/>
    </source>
</evidence>
<dbReference type="InterPro" id="IPR001789">
    <property type="entry name" value="Sig_transdc_resp-reg_receiver"/>
</dbReference>
<accession>A0ABX3A2K2</accession>
<evidence type="ECO:0000256" key="1">
    <source>
        <dbReference type="ARBA" id="ARBA00022553"/>
    </source>
</evidence>
<reference evidence="4 5" key="1">
    <citation type="submission" date="2016-08" db="EMBL/GenBank/DDBJ databases">
        <title>Draft genome sequence of Candidatus Piscirickettsia litoralis, from seawater.</title>
        <authorList>
            <person name="Wan X."/>
            <person name="Lee A.J."/>
            <person name="Hou S."/>
            <person name="Donachie S.P."/>
        </authorList>
    </citation>
    <scope>NUCLEOTIDE SEQUENCE [LARGE SCALE GENOMIC DNA]</scope>
    <source>
        <strain evidence="4 5">Y2</strain>
    </source>
</reference>
<dbReference type="InterPro" id="IPR011006">
    <property type="entry name" value="CheY-like_superfamily"/>
</dbReference>
<dbReference type="EMBL" id="MDTU01000001">
    <property type="protein sequence ID" value="ODN42864.1"/>
    <property type="molecule type" value="Genomic_DNA"/>
</dbReference>
<dbReference type="Proteomes" id="UP000094329">
    <property type="component" value="Unassembled WGS sequence"/>
</dbReference>
<evidence type="ECO:0000259" key="3">
    <source>
        <dbReference type="PROSITE" id="PS50110"/>
    </source>
</evidence>